<dbReference type="GO" id="GO:0016829">
    <property type="term" value="F:lyase activity"/>
    <property type="evidence" value="ECO:0007669"/>
    <property type="project" value="UniProtKB-KW"/>
</dbReference>
<keyword evidence="1" id="KW-0472">Membrane</keyword>
<dbReference type="GO" id="GO:0016491">
    <property type="term" value="F:oxidoreductase activity"/>
    <property type="evidence" value="ECO:0007669"/>
    <property type="project" value="TreeGrafter"/>
</dbReference>
<reference evidence="2 3" key="1">
    <citation type="submission" date="2015-09" db="EMBL/GenBank/DDBJ databases">
        <title>A metagenomics-based metabolic model of nitrate-dependent anaerobic oxidation of methane by Methanoperedens-like archaea.</title>
        <authorList>
            <person name="Arshad A."/>
            <person name="Speth D.R."/>
            <person name="De Graaf R.M."/>
            <person name="Op Den Camp H.J."/>
            <person name="Jetten M.S."/>
            <person name="Welte C.U."/>
        </authorList>
    </citation>
    <scope>NUCLEOTIDE SEQUENCE [LARGE SCALE GENOMIC DNA]</scope>
</reference>
<dbReference type="EMBL" id="LKCM01000123">
    <property type="protein sequence ID" value="KPQ43860.1"/>
    <property type="molecule type" value="Genomic_DNA"/>
</dbReference>
<evidence type="ECO:0000313" key="3">
    <source>
        <dbReference type="Proteomes" id="UP000050360"/>
    </source>
</evidence>
<name>A0A0P8AB57_9EURY</name>
<sequence>MFLSEKEHIVDMIEKKDWKKLIRIGKPAVEPLIKTLEDDNSSIRYEVAKVLEKIGWKPSDEKEQIAYLIAKSDWKKLVQVGKPAVEPLIKILGDEDVWDRHGAAEALGKIGDAKAVEPLIRVLGDDDREVGEAAAEALEKIRRKLTQDEELKICSGRESEDAVLIKPSIEIESKWTDLVSVIPLKSEGAGRTLIALLWVEFGLSIIPFLFILSAFLSPIAVTEPAIYSTQLVFFFELQALLSIALYYIILIIFLQWMYRLHSDLPILFSRYPISPMGALGRLIIPFYSTWGIWNTFGTLADRLKLEAGDMARWGSSLRSWLPWLYITIFASSILNRLTYSSNEKVSPGLLLLTAIVDICLFFVWLQMAITIRNAVNYRANKPSLFLNSFLSLLHFKN</sequence>
<feature type="transmembrane region" description="Helical" evidence="1">
    <location>
        <begin position="279"/>
        <end position="300"/>
    </location>
</feature>
<dbReference type="AlphaFoldDB" id="A0A0P8AB57"/>
<dbReference type="InterPro" id="IPR011989">
    <property type="entry name" value="ARM-like"/>
</dbReference>
<keyword evidence="2" id="KW-0456">Lyase</keyword>
<dbReference type="Pfam" id="PF13646">
    <property type="entry name" value="HEAT_2"/>
    <property type="match status" value="1"/>
</dbReference>
<keyword evidence="1" id="KW-1133">Transmembrane helix</keyword>
<gene>
    <name evidence="2" type="ORF">MPEBLZ_01577</name>
</gene>
<evidence type="ECO:0000313" key="2">
    <source>
        <dbReference type="EMBL" id="KPQ43860.1"/>
    </source>
</evidence>
<dbReference type="Gene3D" id="1.25.10.10">
    <property type="entry name" value="Leucine-rich Repeat Variant"/>
    <property type="match status" value="1"/>
</dbReference>
<dbReference type="Proteomes" id="UP000050360">
    <property type="component" value="Unassembled WGS sequence"/>
</dbReference>
<dbReference type="PANTHER" id="PTHR12697">
    <property type="entry name" value="PBS LYASE HEAT-LIKE PROTEIN"/>
    <property type="match status" value="1"/>
</dbReference>
<accession>A0A0P8AB57</accession>
<evidence type="ECO:0000256" key="1">
    <source>
        <dbReference type="SAM" id="Phobius"/>
    </source>
</evidence>
<keyword evidence="1" id="KW-0812">Transmembrane</keyword>
<dbReference type="InterPro" id="IPR016024">
    <property type="entry name" value="ARM-type_fold"/>
</dbReference>
<feature type="transmembrane region" description="Helical" evidence="1">
    <location>
        <begin position="349"/>
        <end position="369"/>
    </location>
</feature>
<feature type="transmembrane region" description="Helical" evidence="1">
    <location>
        <begin position="193"/>
        <end position="217"/>
    </location>
</feature>
<comment type="caution">
    <text evidence="2">The sequence shown here is derived from an EMBL/GenBank/DDBJ whole genome shotgun (WGS) entry which is preliminary data.</text>
</comment>
<feature type="transmembrane region" description="Helical" evidence="1">
    <location>
        <begin position="237"/>
        <end position="258"/>
    </location>
</feature>
<dbReference type="PANTHER" id="PTHR12697:SF5">
    <property type="entry name" value="DEOXYHYPUSINE HYDROXYLASE"/>
    <property type="match status" value="1"/>
</dbReference>
<protein>
    <submittedName>
        <fullName evidence="2">Phycocyanin alpha phycocyanobilin lyase related protein</fullName>
    </submittedName>
</protein>
<dbReference type="PATRIC" id="fig|1719120.3.peg.1714"/>
<dbReference type="SUPFAM" id="SSF48371">
    <property type="entry name" value="ARM repeat"/>
    <property type="match status" value="1"/>
</dbReference>
<proteinExistence type="predicted"/>
<dbReference type="SMART" id="SM00567">
    <property type="entry name" value="EZ_HEAT"/>
    <property type="match status" value="2"/>
</dbReference>
<dbReference type="InterPro" id="IPR004155">
    <property type="entry name" value="PBS_lyase_HEAT"/>
</dbReference>
<feature type="transmembrane region" description="Helical" evidence="1">
    <location>
        <begin position="320"/>
        <end position="337"/>
    </location>
</feature>
<organism evidence="2 3">
    <name type="scientific">Candidatus Methanoperedens nitratireducens</name>
    <dbReference type="NCBI Taxonomy" id="1392998"/>
    <lineage>
        <taxon>Archaea</taxon>
        <taxon>Methanobacteriati</taxon>
        <taxon>Methanobacteriota</taxon>
        <taxon>Stenosarchaea group</taxon>
        <taxon>Methanomicrobia</taxon>
        <taxon>Methanosarcinales</taxon>
        <taxon>ANME-2 cluster</taxon>
        <taxon>Candidatus Methanoperedentaceae</taxon>
        <taxon>Candidatus Methanoperedens</taxon>
    </lineage>
</organism>